<accession>A0A3P7P7R2</accession>
<evidence type="ECO:0000256" key="1">
    <source>
        <dbReference type="SAM" id="MobiDB-lite"/>
    </source>
</evidence>
<dbReference type="Proteomes" id="UP000281553">
    <property type="component" value="Unassembled WGS sequence"/>
</dbReference>
<organism evidence="2 3">
    <name type="scientific">Dibothriocephalus latus</name>
    <name type="common">Fish tapeworm</name>
    <name type="synonym">Diphyllobothrium latum</name>
    <dbReference type="NCBI Taxonomy" id="60516"/>
    <lineage>
        <taxon>Eukaryota</taxon>
        <taxon>Metazoa</taxon>
        <taxon>Spiralia</taxon>
        <taxon>Lophotrochozoa</taxon>
        <taxon>Platyhelminthes</taxon>
        <taxon>Cestoda</taxon>
        <taxon>Eucestoda</taxon>
        <taxon>Diphyllobothriidea</taxon>
        <taxon>Diphyllobothriidae</taxon>
        <taxon>Dibothriocephalus</taxon>
    </lineage>
</organism>
<proteinExistence type="predicted"/>
<evidence type="ECO:0000313" key="3">
    <source>
        <dbReference type="Proteomes" id="UP000281553"/>
    </source>
</evidence>
<evidence type="ECO:0000313" key="2">
    <source>
        <dbReference type="EMBL" id="VDN41307.1"/>
    </source>
</evidence>
<dbReference type="EMBL" id="UYRU01101023">
    <property type="protein sequence ID" value="VDN41307.1"/>
    <property type="molecule type" value="Genomic_DNA"/>
</dbReference>
<reference evidence="2 3" key="1">
    <citation type="submission" date="2018-11" db="EMBL/GenBank/DDBJ databases">
        <authorList>
            <consortium name="Pathogen Informatics"/>
        </authorList>
    </citation>
    <scope>NUCLEOTIDE SEQUENCE [LARGE SCALE GENOMIC DNA]</scope>
</reference>
<dbReference type="OrthoDB" id="6279128at2759"/>
<sequence>MFAKAMQTFNNQLDTSHPPNASGYPKRGGNAFSPISSTLLWGVQSRAEEEYRIASLKAYNIIYGGTGGFGDVDTNSRQPYQHRGQ</sequence>
<keyword evidence="3" id="KW-1185">Reference proteome</keyword>
<feature type="region of interest" description="Disordered" evidence="1">
    <location>
        <begin position="1"/>
        <end position="29"/>
    </location>
</feature>
<gene>
    <name evidence="2" type="ORF">DILT_LOCUS18504</name>
</gene>
<feature type="compositionally biased region" description="Polar residues" evidence="1">
    <location>
        <begin position="7"/>
        <end position="19"/>
    </location>
</feature>
<protein>
    <submittedName>
        <fullName evidence="2">Uncharacterized protein</fullName>
    </submittedName>
</protein>
<feature type="non-terminal residue" evidence="2">
    <location>
        <position position="85"/>
    </location>
</feature>
<dbReference type="AlphaFoldDB" id="A0A3P7P7R2"/>
<name>A0A3P7P7R2_DIBLA</name>